<dbReference type="InterPro" id="IPR037038">
    <property type="entry name" value="HepT-like_sf"/>
</dbReference>
<organism evidence="5 6">
    <name type="scientific">Ottowia beijingensis</name>
    <dbReference type="NCBI Taxonomy" id="1207057"/>
    <lineage>
        <taxon>Bacteria</taxon>
        <taxon>Pseudomonadati</taxon>
        <taxon>Pseudomonadota</taxon>
        <taxon>Betaproteobacteria</taxon>
        <taxon>Burkholderiales</taxon>
        <taxon>Comamonadaceae</taxon>
        <taxon>Ottowia</taxon>
    </lineage>
</organism>
<protein>
    <submittedName>
        <fullName evidence="5">DUF86 domain-containing protein</fullName>
    </submittedName>
</protein>
<keyword evidence="6" id="KW-1185">Reference proteome</keyword>
<keyword evidence="1" id="KW-1277">Toxin-antitoxin system</keyword>
<dbReference type="GO" id="GO:0016787">
    <property type="term" value="F:hydrolase activity"/>
    <property type="evidence" value="ECO:0007669"/>
    <property type="project" value="UniProtKB-KW"/>
</dbReference>
<evidence type="ECO:0000256" key="4">
    <source>
        <dbReference type="ARBA" id="ARBA00024207"/>
    </source>
</evidence>
<dbReference type="Proteomes" id="UP000589716">
    <property type="component" value="Unassembled WGS sequence"/>
</dbReference>
<reference evidence="5 6" key="1">
    <citation type="submission" date="2020-07" db="EMBL/GenBank/DDBJ databases">
        <authorList>
            <person name="Maaloum M."/>
        </authorList>
    </citation>
    <scope>NUCLEOTIDE SEQUENCE [LARGE SCALE GENOMIC DNA]</scope>
    <source>
        <strain evidence="5 6">GCS-AN-3</strain>
    </source>
</reference>
<evidence type="ECO:0000313" key="5">
    <source>
        <dbReference type="EMBL" id="NZA01920.1"/>
    </source>
</evidence>
<evidence type="ECO:0000256" key="2">
    <source>
        <dbReference type="ARBA" id="ARBA00022722"/>
    </source>
</evidence>
<evidence type="ECO:0000313" key="6">
    <source>
        <dbReference type="Proteomes" id="UP000589716"/>
    </source>
</evidence>
<keyword evidence="3" id="KW-0378">Hydrolase</keyword>
<dbReference type="EMBL" id="JACCKX010000001">
    <property type="protein sequence ID" value="NZA01920.1"/>
    <property type="molecule type" value="Genomic_DNA"/>
</dbReference>
<evidence type="ECO:0000256" key="1">
    <source>
        <dbReference type="ARBA" id="ARBA00022649"/>
    </source>
</evidence>
<dbReference type="AlphaFoldDB" id="A0A853IX02"/>
<proteinExistence type="inferred from homology"/>
<dbReference type="GO" id="GO:0110001">
    <property type="term" value="C:toxin-antitoxin complex"/>
    <property type="evidence" value="ECO:0007669"/>
    <property type="project" value="InterPro"/>
</dbReference>
<sequence length="50" mass="5582">MPWREISGFRNILAHNYLGAIDPQTVARVVAHDLPALQAAIQFLLSLPQE</sequence>
<dbReference type="GO" id="GO:0004540">
    <property type="term" value="F:RNA nuclease activity"/>
    <property type="evidence" value="ECO:0007669"/>
    <property type="project" value="InterPro"/>
</dbReference>
<comment type="caution">
    <text evidence="5">The sequence shown here is derived from an EMBL/GenBank/DDBJ whole genome shotgun (WGS) entry which is preliminary data.</text>
</comment>
<dbReference type="InterPro" id="IPR008201">
    <property type="entry name" value="HepT-like"/>
</dbReference>
<dbReference type="RefSeq" id="WP_180551756.1">
    <property type="nucleotide sequence ID" value="NZ_JACCKX010000001.1"/>
</dbReference>
<dbReference type="Gene3D" id="1.20.120.580">
    <property type="entry name" value="bsu32300-like"/>
    <property type="match status" value="1"/>
</dbReference>
<gene>
    <name evidence="5" type="ORF">H0I39_09410</name>
</gene>
<keyword evidence="2" id="KW-0540">Nuclease</keyword>
<name>A0A853IX02_9BURK</name>
<comment type="similarity">
    <text evidence="4">Belongs to the HepT RNase toxin family.</text>
</comment>
<evidence type="ECO:0000256" key="3">
    <source>
        <dbReference type="ARBA" id="ARBA00022801"/>
    </source>
</evidence>
<dbReference type="Pfam" id="PF01934">
    <property type="entry name" value="HepT-like"/>
    <property type="match status" value="1"/>
</dbReference>
<accession>A0A853IX02</accession>